<feature type="region of interest" description="Disordered" evidence="1">
    <location>
        <begin position="62"/>
        <end position="83"/>
    </location>
</feature>
<evidence type="ECO:0000313" key="3">
    <source>
        <dbReference type="Proteomes" id="UP001066276"/>
    </source>
</evidence>
<dbReference type="Proteomes" id="UP001066276">
    <property type="component" value="Chromosome 2_2"/>
</dbReference>
<evidence type="ECO:0000313" key="2">
    <source>
        <dbReference type="EMBL" id="KAJ1192693.1"/>
    </source>
</evidence>
<keyword evidence="3" id="KW-1185">Reference proteome</keyword>
<comment type="caution">
    <text evidence="2">The sequence shown here is derived from an EMBL/GenBank/DDBJ whole genome shotgun (WGS) entry which is preliminary data.</text>
</comment>
<accession>A0AAV7UUB1</accession>
<organism evidence="2 3">
    <name type="scientific">Pleurodeles waltl</name>
    <name type="common">Iberian ribbed newt</name>
    <dbReference type="NCBI Taxonomy" id="8319"/>
    <lineage>
        <taxon>Eukaryota</taxon>
        <taxon>Metazoa</taxon>
        <taxon>Chordata</taxon>
        <taxon>Craniata</taxon>
        <taxon>Vertebrata</taxon>
        <taxon>Euteleostomi</taxon>
        <taxon>Amphibia</taxon>
        <taxon>Batrachia</taxon>
        <taxon>Caudata</taxon>
        <taxon>Salamandroidea</taxon>
        <taxon>Salamandridae</taxon>
        <taxon>Pleurodelinae</taxon>
        <taxon>Pleurodeles</taxon>
    </lineage>
</organism>
<name>A0AAV7UUB1_PLEWA</name>
<protein>
    <submittedName>
        <fullName evidence="2">Uncharacterized protein</fullName>
    </submittedName>
</protein>
<reference evidence="2" key="1">
    <citation type="journal article" date="2022" name="bioRxiv">
        <title>Sequencing and chromosome-scale assembly of the giantPleurodeles waltlgenome.</title>
        <authorList>
            <person name="Brown T."/>
            <person name="Elewa A."/>
            <person name="Iarovenko S."/>
            <person name="Subramanian E."/>
            <person name="Araus A.J."/>
            <person name="Petzold A."/>
            <person name="Susuki M."/>
            <person name="Suzuki K.-i.T."/>
            <person name="Hayashi T."/>
            <person name="Toyoda A."/>
            <person name="Oliveira C."/>
            <person name="Osipova E."/>
            <person name="Leigh N.D."/>
            <person name="Simon A."/>
            <person name="Yun M.H."/>
        </authorList>
    </citation>
    <scope>NUCLEOTIDE SEQUENCE</scope>
    <source>
        <strain evidence="2">20211129_DDA</strain>
        <tissue evidence="2">Liver</tissue>
    </source>
</reference>
<dbReference type="EMBL" id="JANPWB010000004">
    <property type="protein sequence ID" value="KAJ1192693.1"/>
    <property type="molecule type" value="Genomic_DNA"/>
</dbReference>
<evidence type="ECO:0000256" key="1">
    <source>
        <dbReference type="SAM" id="MobiDB-lite"/>
    </source>
</evidence>
<gene>
    <name evidence="2" type="ORF">NDU88_001999</name>
</gene>
<proteinExistence type="predicted"/>
<sequence>MCEYAPGESVAGPGDQEKPSVSWLCEMRAETVTRPAQAWERCCPGSPGQGVACWRHGADPWSEAVSGGGSEDEGGAQREEEVKSAWPHGRIGGGVIHAPVAGRVQQRGTGEDKLVQGLPKNIHREKSCPHDVSCGAGVGYWDQGALVV</sequence>
<dbReference type="AlphaFoldDB" id="A0AAV7UUB1"/>